<sequence>MYQTLQGTVGWFAGAVGIPQERKYNSVLFGGLIGSLFSLLQFICSPLTGAASDYLGRRRVIIINSFGIIEVLCYMGHVKKFWSLPYLSHGWRIK</sequence>
<dbReference type="PROSITE" id="PS00216">
    <property type="entry name" value="SUGAR_TRANSPORT_1"/>
    <property type="match status" value="1"/>
</dbReference>
<proteinExistence type="inferred from homology"/>
<protein>
    <recommendedName>
        <fullName evidence="10">Major facilitator superfamily (MFS) profile domain-containing protein</fullName>
    </recommendedName>
</protein>
<dbReference type="InterPro" id="IPR036259">
    <property type="entry name" value="MFS_trans_sf"/>
</dbReference>
<keyword evidence="5 7" id="KW-1133">Transmembrane helix</keyword>
<reference evidence="8" key="1">
    <citation type="submission" date="2023-05" db="EMBL/GenBank/DDBJ databases">
        <authorList>
            <person name="Stuckert A."/>
        </authorList>
    </citation>
    <scope>NUCLEOTIDE SEQUENCE</scope>
</reference>
<comment type="subcellular location">
    <subcellularLocation>
        <location evidence="1">Membrane</location>
        <topology evidence="1">Multi-pass membrane protein</topology>
    </subcellularLocation>
</comment>
<evidence type="ECO:0000256" key="2">
    <source>
        <dbReference type="ARBA" id="ARBA00008335"/>
    </source>
</evidence>
<accession>A0ABN9GWY5</accession>
<dbReference type="PANTHER" id="PTHR23504">
    <property type="entry name" value="MAJOR FACILITATOR SUPERFAMILY DOMAIN-CONTAINING PROTEIN 10"/>
    <property type="match status" value="1"/>
</dbReference>
<feature type="transmembrane region" description="Helical" evidence="7">
    <location>
        <begin position="27"/>
        <end position="48"/>
    </location>
</feature>
<name>A0ABN9GWY5_9NEOB</name>
<keyword evidence="4 7" id="KW-0812">Transmembrane</keyword>
<evidence type="ECO:0000313" key="9">
    <source>
        <dbReference type="Proteomes" id="UP001162483"/>
    </source>
</evidence>
<keyword evidence="6 7" id="KW-0472">Membrane</keyword>
<dbReference type="PANTHER" id="PTHR23504:SF31">
    <property type="entry name" value="MAJOR FACILITATOR SUPERFAMILY DOMAIN-CONTAINING PROTEIN 10"/>
    <property type="match status" value="1"/>
</dbReference>
<comment type="caution">
    <text evidence="8">The sequence shown here is derived from an EMBL/GenBank/DDBJ whole genome shotgun (WGS) entry which is preliminary data.</text>
</comment>
<dbReference type="Gene3D" id="1.20.1250.20">
    <property type="entry name" value="MFS general substrate transporter like domains"/>
    <property type="match status" value="1"/>
</dbReference>
<evidence type="ECO:0008006" key="10">
    <source>
        <dbReference type="Google" id="ProtNLM"/>
    </source>
</evidence>
<keyword evidence="3" id="KW-0813">Transport</keyword>
<evidence type="ECO:0000256" key="3">
    <source>
        <dbReference type="ARBA" id="ARBA00022448"/>
    </source>
</evidence>
<dbReference type="SUPFAM" id="SSF103473">
    <property type="entry name" value="MFS general substrate transporter"/>
    <property type="match status" value="1"/>
</dbReference>
<dbReference type="Proteomes" id="UP001162483">
    <property type="component" value="Unassembled WGS sequence"/>
</dbReference>
<gene>
    <name evidence="8" type="ORF">SPARVUS_LOCUS14984033</name>
</gene>
<evidence type="ECO:0000256" key="1">
    <source>
        <dbReference type="ARBA" id="ARBA00004141"/>
    </source>
</evidence>
<organism evidence="8 9">
    <name type="scientific">Staurois parvus</name>
    <dbReference type="NCBI Taxonomy" id="386267"/>
    <lineage>
        <taxon>Eukaryota</taxon>
        <taxon>Metazoa</taxon>
        <taxon>Chordata</taxon>
        <taxon>Craniata</taxon>
        <taxon>Vertebrata</taxon>
        <taxon>Euteleostomi</taxon>
        <taxon>Amphibia</taxon>
        <taxon>Batrachia</taxon>
        <taxon>Anura</taxon>
        <taxon>Neobatrachia</taxon>
        <taxon>Ranoidea</taxon>
        <taxon>Ranidae</taxon>
        <taxon>Staurois</taxon>
    </lineage>
</organism>
<dbReference type="InterPro" id="IPR005829">
    <property type="entry name" value="Sugar_transporter_CS"/>
</dbReference>
<evidence type="ECO:0000256" key="6">
    <source>
        <dbReference type="ARBA" id="ARBA00023136"/>
    </source>
</evidence>
<keyword evidence="9" id="KW-1185">Reference proteome</keyword>
<evidence type="ECO:0000256" key="4">
    <source>
        <dbReference type="ARBA" id="ARBA00022692"/>
    </source>
</evidence>
<evidence type="ECO:0000256" key="7">
    <source>
        <dbReference type="SAM" id="Phobius"/>
    </source>
</evidence>
<feature type="transmembrane region" description="Helical" evidence="7">
    <location>
        <begin position="60"/>
        <end position="77"/>
    </location>
</feature>
<comment type="similarity">
    <text evidence="2">Belongs to the major facilitator superfamily.</text>
</comment>
<evidence type="ECO:0000313" key="8">
    <source>
        <dbReference type="EMBL" id="CAI9613990.1"/>
    </source>
</evidence>
<dbReference type="EMBL" id="CATNWA010019579">
    <property type="protein sequence ID" value="CAI9613990.1"/>
    <property type="molecule type" value="Genomic_DNA"/>
</dbReference>
<evidence type="ECO:0000256" key="5">
    <source>
        <dbReference type="ARBA" id="ARBA00022989"/>
    </source>
</evidence>